<proteinExistence type="predicted"/>
<keyword evidence="3" id="KW-1185">Reference proteome</keyword>
<feature type="transmembrane region" description="Helical" evidence="1">
    <location>
        <begin position="46"/>
        <end position="66"/>
    </location>
</feature>
<comment type="caution">
    <text evidence="2">The sequence shown here is derived from an EMBL/GenBank/DDBJ whole genome shotgun (WGS) entry which is preliminary data.</text>
</comment>
<gene>
    <name evidence="2" type="ORF">ABH943_002908</name>
</gene>
<evidence type="ECO:0000256" key="1">
    <source>
        <dbReference type="SAM" id="Phobius"/>
    </source>
</evidence>
<accession>A0ABW8MHA9</accession>
<feature type="transmembrane region" description="Helical" evidence="1">
    <location>
        <begin position="72"/>
        <end position="93"/>
    </location>
</feature>
<keyword evidence="1" id="KW-0472">Membrane</keyword>
<evidence type="ECO:0000313" key="3">
    <source>
        <dbReference type="Proteomes" id="UP001620514"/>
    </source>
</evidence>
<keyword evidence="1" id="KW-0812">Transmembrane</keyword>
<protein>
    <submittedName>
        <fullName evidence="2">Uncharacterized protein</fullName>
    </submittedName>
</protein>
<evidence type="ECO:0000313" key="2">
    <source>
        <dbReference type="EMBL" id="MFK4442892.1"/>
    </source>
</evidence>
<dbReference type="EMBL" id="JBIYDN010000007">
    <property type="protein sequence ID" value="MFK4442892.1"/>
    <property type="molecule type" value="Genomic_DNA"/>
</dbReference>
<reference evidence="2 3" key="2">
    <citation type="submission" date="2024-11" db="EMBL/GenBank/DDBJ databases">
        <title>Using genomics to understand microbial adaptation to soil warming.</title>
        <authorList>
            <person name="Deangelis K.M. PhD."/>
        </authorList>
    </citation>
    <scope>NUCLEOTIDE SEQUENCE [LARGE SCALE GENOMIC DNA]</scope>
    <source>
        <strain evidence="2 3">GAS97</strain>
    </source>
</reference>
<name>A0ABW8MHA9_9BURK</name>
<dbReference type="Proteomes" id="UP001620514">
    <property type="component" value="Unassembled WGS sequence"/>
</dbReference>
<sequence length="95" mass="10444">MQRPGLRVFLCNLRTGTCCLYSTNIQHRLNIREAGVMRIHLQSADVVAIIAIALFTALMLAVRFRTTSWRGIVLQALLANVGAIAAVVAFEVMTT</sequence>
<reference evidence="2 3" key="1">
    <citation type="submission" date="2024-10" db="EMBL/GenBank/DDBJ databases">
        <authorList>
            <person name="Deangelis K."/>
            <person name="Huntemann M."/>
            <person name="Clum A."/>
            <person name="Wang J."/>
            <person name="Palaniappan K."/>
            <person name="Ritter S."/>
            <person name="Chen I.-M."/>
            <person name="Stamatis D."/>
            <person name="Reddy T."/>
            <person name="O'Malley R."/>
            <person name="Daum C."/>
            <person name="Ng V."/>
            <person name="Ivanova N."/>
            <person name="Kyrpides N."/>
            <person name="Woyke T."/>
        </authorList>
    </citation>
    <scope>NUCLEOTIDE SEQUENCE [LARGE SCALE GENOMIC DNA]</scope>
    <source>
        <strain evidence="2 3">GAS97</strain>
    </source>
</reference>
<dbReference type="RefSeq" id="WP_404607294.1">
    <property type="nucleotide sequence ID" value="NZ_JBIYDN010000007.1"/>
</dbReference>
<keyword evidence="1" id="KW-1133">Transmembrane helix</keyword>
<organism evidence="2 3">
    <name type="scientific">Caballeronia udeis</name>
    <dbReference type="NCBI Taxonomy" id="1232866"/>
    <lineage>
        <taxon>Bacteria</taxon>
        <taxon>Pseudomonadati</taxon>
        <taxon>Pseudomonadota</taxon>
        <taxon>Betaproteobacteria</taxon>
        <taxon>Burkholderiales</taxon>
        <taxon>Burkholderiaceae</taxon>
        <taxon>Caballeronia</taxon>
    </lineage>
</organism>